<evidence type="ECO:0000256" key="1">
    <source>
        <dbReference type="SAM" id="MobiDB-lite"/>
    </source>
</evidence>
<comment type="caution">
    <text evidence="2">The sequence shown here is derived from an EMBL/GenBank/DDBJ whole genome shotgun (WGS) entry which is preliminary data.</text>
</comment>
<sequence>MGVTRERGKGSRECDRAIHFPQTLSGKDALDENQDGTLIDAER</sequence>
<feature type="compositionally biased region" description="Basic and acidic residues" evidence="1">
    <location>
        <begin position="1"/>
        <end position="18"/>
    </location>
</feature>
<keyword evidence="3" id="KW-1185">Reference proteome</keyword>
<protein>
    <submittedName>
        <fullName evidence="2">Uncharacterized protein</fullName>
    </submittedName>
</protein>
<name>A0A7W6K1E8_9HYPH</name>
<evidence type="ECO:0000313" key="3">
    <source>
        <dbReference type="Proteomes" id="UP000584824"/>
    </source>
</evidence>
<accession>A0A7W6K1E8</accession>
<feature type="region of interest" description="Disordered" evidence="1">
    <location>
        <begin position="1"/>
        <end position="20"/>
    </location>
</feature>
<reference evidence="2 3" key="1">
    <citation type="submission" date="2020-08" db="EMBL/GenBank/DDBJ databases">
        <title>Genomic Encyclopedia of Type Strains, Phase IV (KMG-IV): sequencing the most valuable type-strain genomes for metagenomic binning, comparative biology and taxonomic classification.</title>
        <authorList>
            <person name="Goeker M."/>
        </authorList>
    </citation>
    <scope>NUCLEOTIDE SEQUENCE [LARGE SCALE GENOMIC DNA]</scope>
    <source>
        <strain evidence="2 3">DSM 26385</strain>
    </source>
</reference>
<organism evidence="2 3">
    <name type="scientific">Allorhizobium borbori</name>
    <dbReference type="NCBI Taxonomy" id="485907"/>
    <lineage>
        <taxon>Bacteria</taxon>
        <taxon>Pseudomonadati</taxon>
        <taxon>Pseudomonadota</taxon>
        <taxon>Alphaproteobacteria</taxon>
        <taxon>Hyphomicrobiales</taxon>
        <taxon>Rhizobiaceae</taxon>
        <taxon>Rhizobium/Agrobacterium group</taxon>
        <taxon>Allorhizobium</taxon>
    </lineage>
</organism>
<proteinExistence type="predicted"/>
<dbReference type="Proteomes" id="UP000584824">
    <property type="component" value="Unassembled WGS sequence"/>
</dbReference>
<gene>
    <name evidence="2" type="ORF">GGQ66_001993</name>
</gene>
<evidence type="ECO:0000313" key="2">
    <source>
        <dbReference type="EMBL" id="MBB4103435.1"/>
    </source>
</evidence>
<dbReference type="AlphaFoldDB" id="A0A7W6K1E8"/>
<dbReference type="EMBL" id="JACIDU010000007">
    <property type="protein sequence ID" value="MBB4103435.1"/>
    <property type="molecule type" value="Genomic_DNA"/>
</dbReference>